<dbReference type="Proteomes" id="UP000217154">
    <property type="component" value="Chromosome"/>
</dbReference>
<name>A0A250DR12_9BURK</name>
<dbReference type="EMBL" id="CP023284">
    <property type="protein sequence ID" value="ATA56531.1"/>
    <property type="molecule type" value="Genomic_DNA"/>
</dbReference>
<organism evidence="1 2">
    <name type="scientific">Variovorax boronicumulans</name>
    <dbReference type="NCBI Taxonomy" id="436515"/>
    <lineage>
        <taxon>Bacteria</taxon>
        <taxon>Pseudomonadati</taxon>
        <taxon>Pseudomonadota</taxon>
        <taxon>Betaproteobacteria</taxon>
        <taxon>Burkholderiales</taxon>
        <taxon>Comamonadaceae</taxon>
        <taxon>Variovorax</taxon>
    </lineage>
</organism>
<evidence type="ECO:0000313" key="2">
    <source>
        <dbReference type="Proteomes" id="UP000217154"/>
    </source>
</evidence>
<gene>
    <name evidence="1" type="ORF">CKY39_27315</name>
</gene>
<dbReference type="AlphaFoldDB" id="A0A250DR12"/>
<evidence type="ECO:0000313" key="1">
    <source>
        <dbReference type="EMBL" id="ATA56531.1"/>
    </source>
</evidence>
<proteinExistence type="predicted"/>
<protein>
    <submittedName>
        <fullName evidence="1">Uncharacterized protein</fullName>
    </submittedName>
</protein>
<dbReference type="KEGG" id="vbo:CKY39_27315"/>
<sequence>MAASKLSPLMEHVLLLVAVGLTPYAGSFGAERVGRGGTVSALVGRGLLSRTEGGQCVLTEAGSDAACMLVLRGKPQ</sequence>
<accession>A0A250DR12</accession>
<reference evidence="1 2" key="1">
    <citation type="submission" date="2017-09" db="EMBL/GenBank/DDBJ databases">
        <title>The diverse metabolic capabilities of V. boronicumulans make it an excellent choice for continued studies on novel biodegradation.</title>
        <authorList>
            <person name="Sun S."/>
        </authorList>
    </citation>
    <scope>NUCLEOTIDE SEQUENCE [LARGE SCALE GENOMIC DNA]</scope>
    <source>
        <strain evidence="1 2">J1</strain>
    </source>
</reference>